<organism evidence="2 3">
    <name type="scientific">Yoonia vestfoldensis</name>
    <dbReference type="NCBI Taxonomy" id="245188"/>
    <lineage>
        <taxon>Bacteria</taxon>
        <taxon>Pseudomonadati</taxon>
        <taxon>Pseudomonadota</taxon>
        <taxon>Alphaproteobacteria</taxon>
        <taxon>Rhodobacterales</taxon>
        <taxon>Paracoccaceae</taxon>
        <taxon>Yoonia</taxon>
    </lineage>
</organism>
<feature type="domain" description="6-hydroxymethylpterin diphosphokinase MptE-like" evidence="1">
    <location>
        <begin position="31"/>
        <end position="178"/>
    </location>
</feature>
<evidence type="ECO:0000259" key="1">
    <source>
        <dbReference type="Pfam" id="PF01973"/>
    </source>
</evidence>
<accession>A0A1Y0EB88</accession>
<dbReference type="EMBL" id="CP021431">
    <property type="protein sequence ID" value="ARU00894.1"/>
    <property type="molecule type" value="Genomic_DNA"/>
</dbReference>
<evidence type="ECO:0000313" key="2">
    <source>
        <dbReference type="EMBL" id="ARU00894.1"/>
    </source>
</evidence>
<dbReference type="RefSeq" id="WP_157898167.1">
    <property type="nucleotide sequence ID" value="NZ_CP021431.1"/>
</dbReference>
<dbReference type="Proteomes" id="UP000195273">
    <property type="component" value="Chromosome"/>
</dbReference>
<dbReference type="OrthoDB" id="5148555at2"/>
<dbReference type="AlphaFoldDB" id="A0A1Y0EB88"/>
<name>A0A1Y0EB88_9RHOB</name>
<reference evidence="2 3" key="1">
    <citation type="submission" date="2017-05" db="EMBL/GenBank/DDBJ databases">
        <title>Genome Sequence of Loktanella vestfoldensis Strain SMR4r Isolated from a Culture of the Diatom Skeletonema marinoi.</title>
        <authorList>
            <person name="Topel M."/>
            <person name="Pinder M.I.M."/>
            <person name="Johansson O.N."/>
            <person name="Kourtchenko O."/>
            <person name="Godhe A."/>
            <person name="Clarke A.K."/>
        </authorList>
    </citation>
    <scope>NUCLEOTIDE SEQUENCE [LARGE SCALE GENOMIC DNA]</scope>
    <source>
        <strain evidence="2 3">SMR4r</strain>
    </source>
</reference>
<sequence length="262" mass="29624">MIPLSRSVVRMTQPARYAFDSVTFKMTGRQEPLDALRDRHKGKPMLVVGNGPSLNQTPLECFAGVPSIGMNKIDLIYPRTNWRPDLVVCVNNLVAIQHQDIFAASSIPIFVGWKARWYLRRDTRRKVNFFNTTLTNAFSKDAVAGFGSSATVTYIALQMAYWMGADPVIIFGVDHSFKFTGPEATYQKREGPDTNHFDPNYFKSGTYWGTPDLDQSEIDYTLARHAFEADGRKVYDATVGGKLNVFEKMSVEDAETLLRLRF</sequence>
<dbReference type="KEGG" id="lvs:LOKVESSMR4R_01578"/>
<protein>
    <recommendedName>
        <fullName evidence="1">6-hydroxymethylpterin diphosphokinase MptE-like domain-containing protein</fullName>
    </recommendedName>
</protein>
<dbReference type="InterPro" id="IPR002826">
    <property type="entry name" value="MptE-like"/>
</dbReference>
<dbReference type="Pfam" id="PF01973">
    <property type="entry name" value="MptE-like"/>
    <property type="match status" value="1"/>
</dbReference>
<evidence type="ECO:0000313" key="3">
    <source>
        <dbReference type="Proteomes" id="UP000195273"/>
    </source>
</evidence>
<keyword evidence="3" id="KW-1185">Reference proteome</keyword>
<gene>
    <name evidence="2" type="ORF">LOKVESSMR4R_01578</name>
</gene>
<proteinExistence type="predicted"/>